<evidence type="ECO:0000256" key="2">
    <source>
        <dbReference type="SAM" id="Coils"/>
    </source>
</evidence>
<evidence type="ECO:0000256" key="1">
    <source>
        <dbReference type="ARBA" id="ARBA00009477"/>
    </source>
</evidence>
<dbReference type="Gene3D" id="2.40.50.100">
    <property type="match status" value="1"/>
</dbReference>
<feature type="chain" id="PRO_5044370019" evidence="3">
    <location>
        <begin position="33"/>
        <end position="338"/>
    </location>
</feature>
<dbReference type="PATRIC" id="fig|60890.4.peg.2121"/>
<reference evidence="4 6" key="1">
    <citation type="submission" date="2016-04" db="EMBL/GenBank/DDBJ databases">
        <authorList>
            <person name="Evans L.H."/>
            <person name="Alamgir A."/>
            <person name="Owens N."/>
            <person name="Weber N.D."/>
            <person name="Virtaneva K."/>
            <person name="Barbian K."/>
            <person name="Babar A."/>
            <person name="Rosenke K."/>
        </authorList>
    </citation>
    <scope>NUCLEOTIDE SEQUENCE [LARGE SCALE GENOMIC DNA]</scope>
    <source>
        <strain evidence="4 6">JL2886</strain>
    </source>
</reference>
<dbReference type="PANTHER" id="PTHR30469">
    <property type="entry name" value="MULTIDRUG RESISTANCE PROTEIN MDTA"/>
    <property type="match status" value="1"/>
</dbReference>
<dbReference type="OrthoDB" id="7914255at2"/>
<evidence type="ECO:0000313" key="7">
    <source>
        <dbReference type="Proteomes" id="UP001218364"/>
    </source>
</evidence>
<dbReference type="SUPFAM" id="SSF111369">
    <property type="entry name" value="HlyD-like secretion proteins"/>
    <property type="match status" value="1"/>
</dbReference>
<name>A0A1B0ZSK0_9RHOB</name>
<keyword evidence="2" id="KW-0175">Coiled coil</keyword>
<keyword evidence="6" id="KW-1185">Reference proteome</keyword>
<dbReference type="AlphaFoldDB" id="A0A1B0ZSK0"/>
<dbReference type="EMBL" id="JARCJK010000006">
    <property type="protein sequence ID" value="MDE4166652.1"/>
    <property type="molecule type" value="Genomic_DNA"/>
</dbReference>
<organism evidence="4 6">
    <name type="scientific">Phaeobacter gallaeciensis</name>
    <dbReference type="NCBI Taxonomy" id="60890"/>
    <lineage>
        <taxon>Bacteria</taxon>
        <taxon>Pseudomonadati</taxon>
        <taxon>Pseudomonadota</taxon>
        <taxon>Alphaproteobacteria</taxon>
        <taxon>Rhodobacterales</taxon>
        <taxon>Roseobacteraceae</taxon>
        <taxon>Phaeobacter</taxon>
    </lineage>
</organism>
<keyword evidence="3" id="KW-0732">Signal</keyword>
<evidence type="ECO:0000313" key="6">
    <source>
        <dbReference type="Proteomes" id="UP000092565"/>
    </source>
</evidence>
<comment type="similarity">
    <text evidence="1">Belongs to the membrane fusion protein (MFP) (TC 8.A.1) family.</text>
</comment>
<gene>
    <name evidence="4" type="ORF">JL2886_02188</name>
    <name evidence="5" type="ORF">PXK24_13205</name>
</gene>
<dbReference type="GO" id="GO:1990281">
    <property type="term" value="C:efflux pump complex"/>
    <property type="evidence" value="ECO:0007669"/>
    <property type="project" value="TreeGrafter"/>
</dbReference>
<evidence type="ECO:0000313" key="5">
    <source>
        <dbReference type="EMBL" id="MDE4166652.1"/>
    </source>
</evidence>
<dbReference type="RefSeq" id="WP_082996059.1">
    <property type="nucleotide sequence ID" value="NZ_CP015124.1"/>
</dbReference>
<dbReference type="Proteomes" id="UP000092565">
    <property type="component" value="Chromosome"/>
</dbReference>
<dbReference type="Proteomes" id="UP001218364">
    <property type="component" value="Unassembled WGS sequence"/>
</dbReference>
<accession>A0A1B0ZSK0</accession>
<feature type="coiled-coil region" evidence="2">
    <location>
        <begin position="104"/>
        <end position="164"/>
    </location>
</feature>
<dbReference type="GO" id="GO:0015562">
    <property type="term" value="F:efflux transmembrane transporter activity"/>
    <property type="evidence" value="ECO:0007669"/>
    <property type="project" value="TreeGrafter"/>
</dbReference>
<dbReference type="InterPro" id="IPR006143">
    <property type="entry name" value="RND_pump_MFP"/>
</dbReference>
<protein>
    <submittedName>
        <fullName evidence="5">Efflux RND transporter periplasmic adaptor subunit</fullName>
    </submittedName>
    <submittedName>
        <fullName evidence="4">Putative membrane fusion protein</fullName>
    </submittedName>
</protein>
<dbReference type="Gene3D" id="1.10.287.470">
    <property type="entry name" value="Helix hairpin bin"/>
    <property type="match status" value="1"/>
</dbReference>
<evidence type="ECO:0000313" key="4">
    <source>
        <dbReference type="EMBL" id="ANP37079.1"/>
    </source>
</evidence>
<dbReference type="NCBIfam" id="TIGR01730">
    <property type="entry name" value="RND_mfp"/>
    <property type="match status" value="1"/>
</dbReference>
<dbReference type="PANTHER" id="PTHR30469:SF15">
    <property type="entry name" value="HLYD FAMILY OF SECRETION PROTEINS"/>
    <property type="match status" value="1"/>
</dbReference>
<reference evidence="5 7" key="2">
    <citation type="submission" date="2023-02" db="EMBL/GenBank/DDBJ databases">
        <title>Population genomics of bacteria associated with diatom.</title>
        <authorList>
            <person name="Xie J."/>
            <person name="Wang H."/>
        </authorList>
    </citation>
    <scope>NUCLEOTIDE SEQUENCE [LARGE SCALE GENOMIC DNA]</scope>
    <source>
        <strain evidence="5 7">PT47_8</strain>
    </source>
</reference>
<dbReference type="EMBL" id="CP015124">
    <property type="protein sequence ID" value="ANP37079.1"/>
    <property type="molecule type" value="Genomic_DNA"/>
</dbReference>
<proteinExistence type="inferred from homology"/>
<feature type="signal peptide" evidence="3">
    <location>
        <begin position="1"/>
        <end position="32"/>
    </location>
</feature>
<sequence length="338" mass="36391">MRFSPRALPLRISSLRALLPVICLLASNGVHAQAFDVEMTEVSDWRPVFGKVESVKRALARARLSGNLYELSAEEGDSVASGETLARIVDEKLALEIAGVEAGIRALEAQIALARIDLTRALELRERGASPKTAVDQAQTALNVAEENLAAQQAQRDLLQARQAEGIVLAPEAGRILSVPVVDGMFVNPGETIATIATENFVLRTELPERHARYLETGETVRILARGALTNTEVQSDGRVAKIYPELVAGQVVVDVEAEGLGDFFVGERVRLLIATGQRPAIVVPEGYLQQRHGVTFARLDSDAEVVVQPGVRVDGGIEVLAGLKPGDRLTPYEAAQQ</sequence>
<evidence type="ECO:0000256" key="3">
    <source>
        <dbReference type="SAM" id="SignalP"/>
    </source>
</evidence>